<dbReference type="Pfam" id="PF01232">
    <property type="entry name" value="Mannitol_dh"/>
    <property type="match status" value="1"/>
</dbReference>
<feature type="domain" description="Mannitol dehydrogenase N-terminal" evidence="2">
    <location>
        <begin position="21"/>
        <end position="172"/>
    </location>
</feature>
<evidence type="ECO:0000259" key="2">
    <source>
        <dbReference type="Pfam" id="PF01232"/>
    </source>
</evidence>
<organism evidence="3 4">
    <name type="scientific">Mobilicoccus caccae</name>
    <dbReference type="NCBI Taxonomy" id="1859295"/>
    <lineage>
        <taxon>Bacteria</taxon>
        <taxon>Bacillati</taxon>
        <taxon>Actinomycetota</taxon>
        <taxon>Actinomycetes</taxon>
        <taxon>Micrococcales</taxon>
        <taxon>Dermatophilaceae</taxon>
        <taxon>Mobilicoccus</taxon>
    </lineage>
</organism>
<sequence length="175" mass="18737">MTTSARRLSRATDGRPAAPVRILHLGAGNFFRAHQAWYTEHVPDAQQWGIAAFTGRSPQVAEDLAPQDGLYTLATRAADGDRTEVVSSLSAVHAAGDLEAWRGYFRSPELAIVTSTITEAGYLRDSAGGLDLDDERVAADRDALREDGAEAEVSTAVGRFVAGLLARRAESGRRA</sequence>
<keyword evidence="4" id="KW-1185">Reference proteome</keyword>
<dbReference type="SUPFAM" id="SSF51735">
    <property type="entry name" value="NAD(P)-binding Rossmann-fold domains"/>
    <property type="match status" value="1"/>
</dbReference>
<accession>A0ABQ6IN71</accession>
<dbReference type="InterPro" id="IPR013131">
    <property type="entry name" value="Mannitol_DH_N"/>
</dbReference>
<comment type="caution">
    <text evidence="3">The sequence shown here is derived from an EMBL/GenBank/DDBJ whole genome shotgun (WGS) entry which is preliminary data.</text>
</comment>
<keyword evidence="1" id="KW-0560">Oxidoreductase</keyword>
<dbReference type="PANTHER" id="PTHR43362:SF1">
    <property type="entry name" value="MANNITOL DEHYDROGENASE 2-RELATED"/>
    <property type="match status" value="1"/>
</dbReference>
<protein>
    <recommendedName>
        <fullName evidence="2">Mannitol dehydrogenase N-terminal domain-containing protein</fullName>
    </recommendedName>
</protein>
<evidence type="ECO:0000313" key="4">
    <source>
        <dbReference type="Proteomes" id="UP001157126"/>
    </source>
</evidence>
<dbReference type="EMBL" id="BSUO01000001">
    <property type="protein sequence ID" value="GMA38159.1"/>
    <property type="molecule type" value="Genomic_DNA"/>
</dbReference>
<dbReference type="InterPro" id="IPR036291">
    <property type="entry name" value="NAD(P)-bd_dom_sf"/>
</dbReference>
<name>A0ABQ6IN71_9MICO</name>
<dbReference type="Gene3D" id="3.40.50.720">
    <property type="entry name" value="NAD(P)-binding Rossmann-like Domain"/>
    <property type="match status" value="1"/>
</dbReference>
<evidence type="ECO:0000256" key="1">
    <source>
        <dbReference type="ARBA" id="ARBA00023002"/>
    </source>
</evidence>
<dbReference type="Proteomes" id="UP001157126">
    <property type="component" value="Unassembled WGS sequence"/>
</dbReference>
<dbReference type="PANTHER" id="PTHR43362">
    <property type="entry name" value="MANNITOL DEHYDROGENASE DSF1-RELATED"/>
    <property type="match status" value="1"/>
</dbReference>
<gene>
    <name evidence="3" type="ORF">GCM10025883_02040</name>
</gene>
<reference evidence="4" key="1">
    <citation type="journal article" date="2019" name="Int. J. Syst. Evol. Microbiol.">
        <title>The Global Catalogue of Microorganisms (GCM) 10K type strain sequencing project: providing services to taxonomists for standard genome sequencing and annotation.</title>
        <authorList>
            <consortium name="The Broad Institute Genomics Platform"/>
            <consortium name="The Broad Institute Genome Sequencing Center for Infectious Disease"/>
            <person name="Wu L."/>
            <person name="Ma J."/>
        </authorList>
    </citation>
    <scope>NUCLEOTIDE SEQUENCE [LARGE SCALE GENOMIC DNA]</scope>
    <source>
        <strain evidence="4">NBRC 113072</strain>
    </source>
</reference>
<evidence type="ECO:0000313" key="3">
    <source>
        <dbReference type="EMBL" id="GMA38159.1"/>
    </source>
</evidence>
<proteinExistence type="predicted"/>
<dbReference type="InterPro" id="IPR050988">
    <property type="entry name" value="Mannitol_DH/Oxidoreductase"/>
</dbReference>